<dbReference type="AlphaFoldDB" id="A0A6S7BG40"/>
<reference evidence="8 9" key="1">
    <citation type="submission" date="2020-04" db="EMBL/GenBank/DDBJ databases">
        <authorList>
            <person name="De Canck E."/>
        </authorList>
    </citation>
    <scope>NUCLEOTIDE SEQUENCE [LARGE SCALE GENOMIC DNA]</scope>
    <source>
        <strain evidence="8 9">LMG 26690</strain>
    </source>
</reference>
<evidence type="ECO:0000256" key="5">
    <source>
        <dbReference type="ARBA" id="ARBA00023136"/>
    </source>
</evidence>
<keyword evidence="4 6" id="KW-1133">Transmembrane helix</keyword>
<proteinExistence type="predicted"/>
<keyword evidence="9" id="KW-1185">Reference proteome</keyword>
<keyword evidence="2" id="KW-1003">Cell membrane</keyword>
<dbReference type="GO" id="GO:0005886">
    <property type="term" value="C:plasma membrane"/>
    <property type="evidence" value="ECO:0007669"/>
    <property type="project" value="UniProtKB-SubCell"/>
</dbReference>
<protein>
    <submittedName>
        <fullName evidence="8">Inner membrane transport protein YdhP</fullName>
    </submittedName>
</protein>
<feature type="transmembrane region" description="Helical" evidence="6">
    <location>
        <begin position="12"/>
        <end position="34"/>
    </location>
</feature>
<feature type="transmembrane region" description="Helical" evidence="6">
    <location>
        <begin position="46"/>
        <end position="66"/>
    </location>
</feature>
<organism evidence="8 9">
    <name type="scientific">Achromobacter animicus</name>
    <dbReference type="NCBI Taxonomy" id="1389935"/>
    <lineage>
        <taxon>Bacteria</taxon>
        <taxon>Pseudomonadati</taxon>
        <taxon>Pseudomonadota</taxon>
        <taxon>Betaproteobacteria</taxon>
        <taxon>Burkholderiales</taxon>
        <taxon>Alcaligenaceae</taxon>
        <taxon>Achromobacter</taxon>
    </lineage>
</organism>
<keyword evidence="3 6" id="KW-0812">Transmembrane</keyword>
<dbReference type="EMBL" id="CADIJM010000014">
    <property type="protein sequence ID" value="CAB3730105.1"/>
    <property type="molecule type" value="Genomic_DNA"/>
</dbReference>
<dbReference type="PANTHER" id="PTHR43124:SF3">
    <property type="entry name" value="CHLORAMPHENICOL EFFLUX PUMP RV0191"/>
    <property type="match status" value="1"/>
</dbReference>
<comment type="subcellular location">
    <subcellularLocation>
        <location evidence="1">Cell membrane</location>
        <topology evidence="1">Multi-pass membrane protein</topology>
    </subcellularLocation>
</comment>
<dbReference type="PANTHER" id="PTHR43124">
    <property type="entry name" value="PURINE EFFLUX PUMP PBUE"/>
    <property type="match status" value="1"/>
</dbReference>
<evidence type="ECO:0000313" key="8">
    <source>
        <dbReference type="EMBL" id="CAB3730105.1"/>
    </source>
</evidence>
<feature type="domain" description="Major facilitator superfamily (MFS) profile" evidence="7">
    <location>
        <begin position="10"/>
        <end position="196"/>
    </location>
</feature>
<gene>
    <name evidence="8" type="primary">ydhP_3</name>
    <name evidence="8" type="ORF">LMG26690_04704</name>
</gene>
<sequence length="196" mass="20183">MTELAGLKRPLLWLTLGVASVGFGGMFAVYSYITPTLTKVTGFDEATVPAVLCVWGLGMVVGNLVGGKFADKALVPTIFGFLLWNAVFLGAFSMFAGSKAATVTVLFLVGTGFALVPALQARLMNVAGEAQTLAAALNHSAFNLSNAIGAVLGGAAISHGLGWASTGWVGGALAVLGMALMAFTVRSTTRRRAERI</sequence>
<accession>A0A6S7BG40</accession>
<evidence type="ECO:0000256" key="1">
    <source>
        <dbReference type="ARBA" id="ARBA00004651"/>
    </source>
</evidence>
<evidence type="ECO:0000256" key="6">
    <source>
        <dbReference type="SAM" id="Phobius"/>
    </source>
</evidence>
<evidence type="ECO:0000256" key="4">
    <source>
        <dbReference type="ARBA" id="ARBA00022989"/>
    </source>
</evidence>
<dbReference type="Pfam" id="PF07690">
    <property type="entry name" value="MFS_1"/>
    <property type="match status" value="1"/>
</dbReference>
<dbReference type="GO" id="GO:0022857">
    <property type="term" value="F:transmembrane transporter activity"/>
    <property type="evidence" value="ECO:0007669"/>
    <property type="project" value="InterPro"/>
</dbReference>
<feature type="transmembrane region" description="Helical" evidence="6">
    <location>
        <begin position="167"/>
        <end position="185"/>
    </location>
</feature>
<evidence type="ECO:0000313" key="9">
    <source>
        <dbReference type="Proteomes" id="UP000494214"/>
    </source>
</evidence>
<dbReference type="SUPFAM" id="SSF103473">
    <property type="entry name" value="MFS general substrate transporter"/>
    <property type="match status" value="1"/>
</dbReference>
<feature type="transmembrane region" description="Helical" evidence="6">
    <location>
        <begin position="73"/>
        <end position="95"/>
    </location>
</feature>
<feature type="transmembrane region" description="Helical" evidence="6">
    <location>
        <begin position="140"/>
        <end position="161"/>
    </location>
</feature>
<dbReference type="PROSITE" id="PS50850">
    <property type="entry name" value="MFS"/>
    <property type="match status" value="1"/>
</dbReference>
<dbReference type="InterPro" id="IPR036259">
    <property type="entry name" value="MFS_trans_sf"/>
</dbReference>
<dbReference type="InterPro" id="IPR050189">
    <property type="entry name" value="MFS_Efflux_Transporters"/>
</dbReference>
<dbReference type="InterPro" id="IPR011701">
    <property type="entry name" value="MFS"/>
</dbReference>
<evidence type="ECO:0000256" key="2">
    <source>
        <dbReference type="ARBA" id="ARBA00022475"/>
    </source>
</evidence>
<dbReference type="InterPro" id="IPR020846">
    <property type="entry name" value="MFS_dom"/>
</dbReference>
<feature type="transmembrane region" description="Helical" evidence="6">
    <location>
        <begin position="101"/>
        <end position="119"/>
    </location>
</feature>
<dbReference type="Gene3D" id="1.20.1250.20">
    <property type="entry name" value="MFS general substrate transporter like domains"/>
    <property type="match status" value="1"/>
</dbReference>
<evidence type="ECO:0000259" key="7">
    <source>
        <dbReference type="PROSITE" id="PS50850"/>
    </source>
</evidence>
<dbReference type="Proteomes" id="UP000494214">
    <property type="component" value="Unassembled WGS sequence"/>
</dbReference>
<evidence type="ECO:0000256" key="3">
    <source>
        <dbReference type="ARBA" id="ARBA00022692"/>
    </source>
</evidence>
<keyword evidence="5 6" id="KW-0472">Membrane</keyword>
<name>A0A6S7BG40_9BURK</name>